<feature type="signal peptide" evidence="1">
    <location>
        <begin position="1"/>
        <end position="18"/>
    </location>
</feature>
<evidence type="ECO:0000256" key="1">
    <source>
        <dbReference type="SAM" id="SignalP"/>
    </source>
</evidence>
<reference evidence="2" key="1">
    <citation type="journal article" date="2020" name="Front. Microbiol.">
        <title>Phenotypic and Genetic Characterization of the Cheese Ripening Yeast Geotrichum candidum.</title>
        <authorList>
            <person name="Perkins V."/>
            <person name="Vignola S."/>
            <person name="Lessard M.H."/>
            <person name="Plante P.L."/>
            <person name="Corbeil J."/>
            <person name="Dugat-Bony E."/>
            <person name="Frenette M."/>
            <person name="Labrie S."/>
        </authorList>
    </citation>
    <scope>NUCLEOTIDE SEQUENCE</scope>
    <source>
        <strain evidence="2">LMA-70</strain>
    </source>
</reference>
<keyword evidence="1" id="KW-0732">Signal</keyword>
<comment type="caution">
    <text evidence="2">The sequence shown here is derived from an EMBL/GenBank/DDBJ whole genome shotgun (WGS) entry which is preliminary data.</text>
</comment>
<protein>
    <submittedName>
        <fullName evidence="2">Uncharacterized protein</fullName>
    </submittedName>
</protein>
<dbReference type="AlphaFoldDB" id="A0A9P5G5T7"/>
<evidence type="ECO:0000313" key="2">
    <source>
        <dbReference type="EMBL" id="KAF5098809.1"/>
    </source>
</evidence>
<accession>A0A9P5G5T7</accession>
<sequence length="217" mass="24559">MKLSKIASFITGSALCAATGIPDTSDKTNQVAAAAEPIPDLAGVEAPQNILTGFWVVDLGTKIYETVAKPAWLKEWSDIEYATAHHFKYNLTELLYNGNLTETAMRWAYVVMTGQIYVDLSSEETVRYKEEEANETEMKYLWATGLTYEDWCFDILEPLCGKAKNENNNSFPDACVFKNQRDAVFDFIDILHRRPEGITDSTKEEFINHVYAYKPKA</sequence>
<organism evidence="2 3">
    <name type="scientific">Geotrichum candidum</name>
    <name type="common">Oospora lactis</name>
    <name type="synonym">Dipodascus geotrichum</name>
    <dbReference type="NCBI Taxonomy" id="1173061"/>
    <lineage>
        <taxon>Eukaryota</taxon>
        <taxon>Fungi</taxon>
        <taxon>Dikarya</taxon>
        <taxon>Ascomycota</taxon>
        <taxon>Saccharomycotina</taxon>
        <taxon>Dipodascomycetes</taxon>
        <taxon>Dipodascales</taxon>
        <taxon>Dipodascaceae</taxon>
        <taxon>Geotrichum</taxon>
    </lineage>
</organism>
<dbReference type="EMBL" id="QQZK01000068">
    <property type="protein sequence ID" value="KAF5098809.1"/>
    <property type="molecule type" value="Genomic_DNA"/>
</dbReference>
<name>A0A9P5G5T7_GEOCN</name>
<proteinExistence type="predicted"/>
<evidence type="ECO:0000313" key="3">
    <source>
        <dbReference type="Proteomes" id="UP000750522"/>
    </source>
</evidence>
<feature type="chain" id="PRO_5040288776" evidence="1">
    <location>
        <begin position="19"/>
        <end position="217"/>
    </location>
</feature>
<dbReference type="Proteomes" id="UP000750522">
    <property type="component" value="Unassembled WGS sequence"/>
</dbReference>
<reference evidence="2" key="2">
    <citation type="submission" date="2020-01" db="EMBL/GenBank/DDBJ databases">
        <authorList>
            <person name="Perkins V."/>
            <person name="Lessard M.-H."/>
            <person name="Dugat-Bony E."/>
            <person name="Frenette M."/>
            <person name="Labrie S."/>
        </authorList>
    </citation>
    <scope>NUCLEOTIDE SEQUENCE</scope>
    <source>
        <strain evidence="2">LMA-70</strain>
    </source>
</reference>
<gene>
    <name evidence="2" type="ORF">DV451_003247</name>
</gene>